<proteinExistence type="predicted"/>
<feature type="domain" description="LysR substrate-binding" evidence="1">
    <location>
        <begin position="10"/>
        <end position="93"/>
    </location>
</feature>
<dbReference type="AlphaFoldDB" id="A0A2W7BVN9"/>
<dbReference type="EMBL" id="MZXV01000070">
    <property type="protein sequence ID" value="PZV34664.1"/>
    <property type="molecule type" value="Genomic_DNA"/>
</dbReference>
<protein>
    <recommendedName>
        <fullName evidence="1">LysR substrate-binding domain-containing protein</fullName>
    </recommendedName>
</protein>
<dbReference type="InterPro" id="IPR005119">
    <property type="entry name" value="LysR_subst-bd"/>
</dbReference>
<dbReference type="SUPFAM" id="SSF53850">
    <property type="entry name" value="Periplasmic binding protein-like II"/>
    <property type="match status" value="1"/>
</dbReference>
<organism evidence="2 3">
    <name type="scientific">Mesorhizobium kowhaii</name>
    <dbReference type="NCBI Taxonomy" id="1300272"/>
    <lineage>
        <taxon>Bacteria</taxon>
        <taxon>Pseudomonadati</taxon>
        <taxon>Pseudomonadota</taxon>
        <taxon>Alphaproteobacteria</taxon>
        <taxon>Hyphomicrobiales</taxon>
        <taxon>Phyllobacteriaceae</taxon>
        <taxon>Mesorhizobium</taxon>
    </lineage>
</organism>
<keyword evidence="3" id="KW-1185">Reference proteome</keyword>
<sequence>MQLLDLWAKKQNIVIAPQQAPIKADNAAAALEIAACAGGITTVMSTYAATYLASGRLVAPFGAGELLPVALHVVPNQQRRLSRSATLFLQWLSGEIPLHGEI</sequence>
<evidence type="ECO:0000313" key="2">
    <source>
        <dbReference type="EMBL" id="PZV34664.1"/>
    </source>
</evidence>
<gene>
    <name evidence="2" type="ORF">B5V02_31645</name>
</gene>
<dbReference type="Pfam" id="PF03466">
    <property type="entry name" value="LysR_substrate"/>
    <property type="match status" value="1"/>
</dbReference>
<accession>A0A2W7BVN9</accession>
<dbReference type="Gene3D" id="3.40.190.290">
    <property type="match status" value="1"/>
</dbReference>
<dbReference type="Proteomes" id="UP000248616">
    <property type="component" value="Unassembled WGS sequence"/>
</dbReference>
<reference evidence="3" key="1">
    <citation type="submission" date="2017-03" db="EMBL/GenBank/DDBJ databases">
        <authorList>
            <person name="Safronova V.I."/>
            <person name="Sazanova A.L."/>
            <person name="Chirak E.R."/>
        </authorList>
    </citation>
    <scope>NUCLEOTIDE SEQUENCE [LARGE SCALE GENOMIC DNA]</scope>
    <source>
        <strain evidence="3">Ach-343</strain>
    </source>
</reference>
<comment type="caution">
    <text evidence="2">The sequence shown here is derived from an EMBL/GenBank/DDBJ whole genome shotgun (WGS) entry which is preliminary data.</text>
</comment>
<evidence type="ECO:0000259" key="1">
    <source>
        <dbReference type="Pfam" id="PF03466"/>
    </source>
</evidence>
<evidence type="ECO:0000313" key="3">
    <source>
        <dbReference type="Proteomes" id="UP000248616"/>
    </source>
</evidence>
<name>A0A2W7BVN9_9HYPH</name>